<organism evidence="2 3">
    <name type="scientific">Lactuca saligna</name>
    <name type="common">Willowleaf lettuce</name>
    <dbReference type="NCBI Taxonomy" id="75948"/>
    <lineage>
        <taxon>Eukaryota</taxon>
        <taxon>Viridiplantae</taxon>
        <taxon>Streptophyta</taxon>
        <taxon>Embryophyta</taxon>
        <taxon>Tracheophyta</taxon>
        <taxon>Spermatophyta</taxon>
        <taxon>Magnoliopsida</taxon>
        <taxon>eudicotyledons</taxon>
        <taxon>Gunneridae</taxon>
        <taxon>Pentapetalae</taxon>
        <taxon>asterids</taxon>
        <taxon>campanulids</taxon>
        <taxon>Asterales</taxon>
        <taxon>Asteraceae</taxon>
        <taxon>Cichorioideae</taxon>
        <taxon>Cichorieae</taxon>
        <taxon>Lactucinae</taxon>
        <taxon>Lactuca</taxon>
    </lineage>
</organism>
<gene>
    <name evidence="2" type="ORF">LSALG_LOCUS25742</name>
</gene>
<name>A0AA36E7U3_LACSI</name>
<sequence>MLASSSSTRMQTKQQGTTMNALPSQINEKIVAMVGGKSPINASEADKGQLDAIFILGMLFIAEGSERKQDALIMLNSSYINTKIKLEYERNLLQGSKPLGYGKEIKADTIPWLA</sequence>
<keyword evidence="3" id="KW-1185">Reference proteome</keyword>
<accession>A0AA36E7U3</accession>
<evidence type="ECO:0000313" key="3">
    <source>
        <dbReference type="Proteomes" id="UP001177003"/>
    </source>
</evidence>
<feature type="region of interest" description="Disordered" evidence="1">
    <location>
        <begin position="1"/>
        <end position="20"/>
    </location>
</feature>
<proteinExistence type="predicted"/>
<dbReference type="Proteomes" id="UP001177003">
    <property type="component" value="Chromosome 5"/>
</dbReference>
<reference evidence="2" key="1">
    <citation type="submission" date="2023-04" db="EMBL/GenBank/DDBJ databases">
        <authorList>
            <person name="Vijverberg K."/>
            <person name="Xiong W."/>
            <person name="Schranz E."/>
        </authorList>
    </citation>
    <scope>NUCLEOTIDE SEQUENCE</scope>
</reference>
<evidence type="ECO:0000313" key="2">
    <source>
        <dbReference type="EMBL" id="CAI9286316.1"/>
    </source>
</evidence>
<dbReference type="EMBL" id="OX465081">
    <property type="protein sequence ID" value="CAI9286316.1"/>
    <property type="molecule type" value="Genomic_DNA"/>
</dbReference>
<protein>
    <submittedName>
        <fullName evidence="2">Uncharacterized protein</fullName>
    </submittedName>
</protein>
<dbReference type="AlphaFoldDB" id="A0AA36E7U3"/>
<evidence type="ECO:0000256" key="1">
    <source>
        <dbReference type="SAM" id="MobiDB-lite"/>
    </source>
</evidence>